<feature type="chain" id="PRO_5030571444" description="Ig-like domain-containing protein" evidence="2">
    <location>
        <begin position="21"/>
        <end position="279"/>
    </location>
</feature>
<evidence type="ECO:0000313" key="3">
    <source>
        <dbReference type="EMBL" id="CAD8890835.1"/>
    </source>
</evidence>
<dbReference type="AlphaFoldDB" id="A0A7S1FW51"/>
<keyword evidence="2" id="KW-0732">Signal</keyword>
<sequence>MHALLRPVALMLLGSIGSSAQQQRNLPHVQIDAMYAEPIDPVSLLCKRTWTLDRAVIPSSPPTKSGSSDAAVPGGTSDILFLPNGTCRFQSGEVGTWTCRAYPNGRTAVGLHIDPPPAAPTKKSRNQGVEVGPRSSGNPLEVENARRKMAQAKRAAEADPKKRRLEEAEGMVELEIEVMEGARRRRRRSVDTVEDGEEEEKMRPVVVYNIPLGRGFLNPTVARFGRGTIHWLPRPDALKSAAIGECRVGIRQGLLPRKVDRIWAKGRQRYQYGRPACRK</sequence>
<evidence type="ECO:0000256" key="1">
    <source>
        <dbReference type="SAM" id="MobiDB-lite"/>
    </source>
</evidence>
<feature type="region of interest" description="Disordered" evidence="1">
    <location>
        <begin position="112"/>
        <end position="164"/>
    </location>
</feature>
<dbReference type="EMBL" id="HBFR01025161">
    <property type="protein sequence ID" value="CAD8890835.1"/>
    <property type="molecule type" value="Transcribed_RNA"/>
</dbReference>
<reference evidence="3" key="1">
    <citation type="submission" date="2021-01" db="EMBL/GenBank/DDBJ databases">
        <authorList>
            <person name="Corre E."/>
            <person name="Pelletier E."/>
            <person name="Niang G."/>
            <person name="Scheremetjew M."/>
            <person name="Finn R."/>
            <person name="Kale V."/>
            <person name="Holt S."/>
            <person name="Cochrane G."/>
            <person name="Meng A."/>
            <person name="Brown T."/>
            <person name="Cohen L."/>
        </authorList>
    </citation>
    <scope>NUCLEOTIDE SEQUENCE</scope>
    <source>
        <strain evidence="3">308</strain>
    </source>
</reference>
<feature type="compositionally biased region" description="Basic and acidic residues" evidence="1">
    <location>
        <begin position="154"/>
        <end position="164"/>
    </location>
</feature>
<proteinExistence type="predicted"/>
<feature type="signal peptide" evidence="2">
    <location>
        <begin position="1"/>
        <end position="20"/>
    </location>
</feature>
<accession>A0A7S1FW51</accession>
<gene>
    <name evidence="3" type="ORF">CHYS00102_LOCUS18041</name>
</gene>
<protein>
    <recommendedName>
        <fullName evidence="4">Ig-like domain-containing protein</fullName>
    </recommendedName>
</protein>
<evidence type="ECO:0008006" key="4">
    <source>
        <dbReference type="Google" id="ProtNLM"/>
    </source>
</evidence>
<organism evidence="3">
    <name type="scientific">Corethron hystrix</name>
    <dbReference type="NCBI Taxonomy" id="216773"/>
    <lineage>
        <taxon>Eukaryota</taxon>
        <taxon>Sar</taxon>
        <taxon>Stramenopiles</taxon>
        <taxon>Ochrophyta</taxon>
        <taxon>Bacillariophyta</taxon>
        <taxon>Coscinodiscophyceae</taxon>
        <taxon>Corethrophycidae</taxon>
        <taxon>Corethrales</taxon>
        <taxon>Corethraceae</taxon>
        <taxon>Corethron</taxon>
    </lineage>
</organism>
<evidence type="ECO:0000256" key="2">
    <source>
        <dbReference type="SAM" id="SignalP"/>
    </source>
</evidence>
<name>A0A7S1FW51_9STRA</name>